<organism evidence="2 3">
    <name type="scientific">Paramarasmius palmivorus</name>
    <dbReference type="NCBI Taxonomy" id="297713"/>
    <lineage>
        <taxon>Eukaryota</taxon>
        <taxon>Fungi</taxon>
        <taxon>Dikarya</taxon>
        <taxon>Basidiomycota</taxon>
        <taxon>Agaricomycotina</taxon>
        <taxon>Agaricomycetes</taxon>
        <taxon>Agaricomycetidae</taxon>
        <taxon>Agaricales</taxon>
        <taxon>Marasmiineae</taxon>
        <taxon>Marasmiaceae</taxon>
        <taxon>Paramarasmius</taxon>
    </lineage>
</organism>
<proteinExistence type="predicted"/>
<dbReference type="PANTHER" id="PTHR31912:SF34">
    <property type="entry name" value="NOTOCHORD-RELATED PROTEIN"/>
    <property type="match status" value="1"/>
</dbReference>
<evidence type="ECO:0000313" key="3">
    <source>
        <dbReference type="Proteomes" id="UP001383192"/>
    </source>
</evidence>
<name>A0AAW0B527_9AGAR</name>
<dbReference type="AlphaFoldDB" id="A0AAW0B527"/>
<dbReference type="EMBL" id="JAYKXP010000174">
    <property type="protein sequence ID" value="KAK7021130.1"/>
    <property type="molecule type" value="Genomic_DNA"/>
</dbReference>
<feature type="compositionally biased region" description="Basic and acidic residues" evidence="1">
    <location>
        <begin position="1151"/>
        <end position="1168"/>
    </location>
</feature>
<comment type="caution">
    <text evidence="2">The sequence shown here is derived from an EMBL/GenBank/DDBJ whole genome shotgun (WGS) entry which is preliminary data.</text>
</comment>
<evidence type="ECO:0000313" key="2">
    <source>
        <dbReference type="EMBL" id="KAK7021130.1"/>
    </source>
</evidence>
<protein>
    <submittedName>
        <fullName evidence="2">Uncharacterized protein</fullName>
    </submittedName>
</protein>
<reference evidence="2 3" key="1">
    <citation type="submission" date="2024-01" db="EMBL/GenBank/DDBJ databases">
        <title>A draft genome for a cacao thread blight-causing isolate of Paramarasmius palmivorus.</title>
        <authorList>
            <person name="Baruah I.K."/>
            <person name="Bukari Y."/>
            <person name="Amoako-Attah I."/>
            <person name="Meinhardt L.W."/>
            <person name="Bailey B.A."/>
            <person name="Cohen S.P."/>
        </authorList>
    </citation>
    <scope>NUCLEOTIDE SEQUENCE [LARGE SCALE GENOMIC DNA]</scope>
    <source>
        <strain evidence="2 3">GH-12</strain>
    </source>
</reference>
<dbReference type="Proteomes" id="UP001383192">
    <property type="component" value="Unassembled WGS sequence"/>
</dbReference>
<sequence length="1184" mass="134569">MPKASATDESDQIPHPQNSLKVACRACNELDDRDEAQYSWQTKGNWKRHLATIGHIRALEERAKRQDTDRQRTESYASIYARRNFPAPLSHPPLETLIRPPPAPRQDTEMPLGMEDFAMTDAEIHAYYPVLPSEEEKAEEQREVLEAEIKLLREQLFEEMCLREDELDINEDGTEAEVLADSIREMDILDSGNDEDNMFEAMHGVPKQHRYFPYPTKTLKVIIWLMKETGAHDVPSFSQLRNMQKTLQKTSAVSTTTTTSDFGNVFSTNDVRDFVARDFANPIIAENLHLYMEDTAGHPISEVWQIPGGRWSELPQDLLPPSIYINSKRYYIHELAERQDGKWFIPQLWITQRNTLYAECILANKTIIEGSVCVQITSTWERVPVSDFRANHEDIERQFPRITFAAGSENYAAKIPNVNRQIDGGEDLYTVFFSIWTDDVSGARTKQYQKHMNVCGENVNIPGRLLQQEYFVRALSTSPHAGSLEQLKVILQQIKSTHVVPVRTLNAVTKRPCRFRIYVPELDGDNPMQSEEASHMGHTANCRCRACMAGGTAGFVASKDTYKEFYSPGKLRNVEEIKQCVLEQIRIATTGIQSHVDKLQTATGTKDKIAQHWIDLLIEKARQVKDSYPEKTQAEITTELLEWLSNQTDQPFNPLLDFPYLDPSQDTLVEILHTILLGVEKYGWHNLHSNWDDKKKETFGIRLQSTDIHGLNIAPIRAEYMMQYCNALIGKHFRVLIQVSTFHLHDLVSEEQFRLIRALGELGAVLWIAEIDDMKEYLDDLTILIDNVLDAFSDIDPFRILKKIKLHALVHLPEQIRRRGPAVRFSSEIYECYNAVFRMCSILSNHQAASRDIALKLASLDRVKHMISGGYWLQDGDWVRAGEEVRSILTAMPVIQKHLGWTPVDAWTPGTIRAVAMQKATRSRPEVYASNAGIVAARDPSQLKIPPHSSWVAGTKVTAVNGDECKIGTWAVFRWTQMDSSHAASEQAFVGRISALYLPSNAGSEAVGVILVEEFEVGEVPHFRFNMPVLSPIYDNNIKRIIVLKSSALQFAVNVQHDCGNAGCSADGVEFRRQERVISQATRKVWVHRELDTRNAKFVINIHAFHNARLLRRYLPRHLTVPRPLYPGQKRDEHLANIASGIEETAAASKAESDKKRSETLAKNRANKEAAQAKAKTAFEPQPR</sequence>
<keyword evidence="3" id="KW-1185">Reference proteome</keyword>
<gene>
    <name evidence="2" type="ORF">VNI00_017491</name>
</gene>
<accession>A0AAW0B527</accession>
<dbReference type="PANTHER" id="PTHR31912">
    <property type="entry name" value="IP13529P"/>
    <property type="match status" value="1"/>
</dbReference>
<feature type="region of interest" description="Disordered" evidence="1">
    <location>
        <begin position="1144"/>
        <end position="1184"/>
    </location>
</feature>
<evidence type="ECO:0000256" key="1">
    <source>
        <dbReference type="SAM" id="MobiDB-lite"/>
    </source>
</evidence>